<reference evidence="1" key="1">
    <citation type="submission" date="2022-06" db="EMBL/GenBank/DDBJ databases">
        <title>Complete genome sequences of two strains of the flax pathogen Septoria linicola.</title>
        <authorList>
            <person name="Lapalu N."/>
            <person name="Simon A."/>
            <person name="Demenou B."/>
            <person name="Paumier D."/>
            <person name="Guillot M.-P."/>
            <person name="Gout L."/>
            <person name="Valade R."/>
        </authorList>
    </citation>
    <scope>NUCLEOTIDE SEQUENCE</scope>
    <source>
        <strain evidence="1">SE15195</strain>
    </source>
</reference>
<dbReference type="Proteomes" id="UP001056384">
    <property type="component" value="Chromosome 2"/>
</dbReference>
<dbReference type="PANTHER" id="PTHR38790:SF9">
    <property type="entry name" value="F-BOX DOMAIN-CONTAINING PROTEIN"/>
    <property type="match status" value="1"/>
</dbReference>
<gene>
    <name evidence="1" type="ORF">Slin15195_G032670</name>
</gene>
<proteinExistence type="predicted"/>
<keyword evidence="2" id="KW-1185">Reference proteome</keyword>
<accession>A0A9Q9APP7</accession>
<dbReference type="PANTHER" id="PTHR38790">
    <property type="entry name" value="2EXR DOMAIN-CONTAINING PROTEIN-RELATED"/>
    <property type="match status" value="1"/>
</dbReference>
<protein>
    <submittedName>
        <fullName evidence="1">Uncharacterized protein</fullName>
    </submittedName>
</protein>
<dbReference type="EMBL" id="CP099419">
    <property type="protein sequence ID" value="USW49948.1"/>
    <property type="molecule type" value="Genomic_DNA"/>
</dbReference>
<evidence type="ECO:0000313" key="1">
    <source>
        <dbReference type="EMBL" id="USW49948.1"/>
    </source>
</evidence>
<evidence type="ECO:0000313" key="2">
    <source>
        <dbReference type="Proteomes" id="UP001056384"/>
    </source>
</evidence>
<sequence length="306" mass="34750">MDQSIDRLIQQLLGYPNNSSSLGIRATTIPDGIMKGKVVIEVVTKAGFRLLDLPRELRERIYDFTFERPGKLEIKDISWYKYDRMNGRWPSGNKGNKHRKVIGAGLRDKQAHLGQDWDSNLAKWIGGKPSEFSLLLTNKQIHAEATPTAYRANHCVFRTRVTTSLPMFLNVIGPSIKYLQEISIGNDDRPHKDLLSLAQLRDHLVVLKAATGLRKLYLVPDKLVLLWAKVRAKDPSNPDSWACAFNKIVSNFLLDLKKAYKASGWSWKAADVIQFVDTGRPSETEKQQLAQFEAAFREIARGYLED</sequence>
<name>A0A9Q9APP7_9PEZI</name>
<dbReference type="OrthoDB" id="62952at2759"/>
<dbReference type="AlphaFoldDB" id="A0A9Q9APP7"/>
<organism evidence="1 2">
    <name type="scientific">Septoria linicola</name>
    <dbReference type="NCBI Taxonomy" id="215465"/>
    <lineage>
        <taxon>Eukaryota</taxon>
        <taxon>Fungi</taxon>
        <taxon>Dikarya</taxon>
        <taxon>Ascomycota</taxon>
        <taxon>Pezizomycotina</taxon>
        <taxon>Dothideomycetes</taxon>
        <taxon>Dothideomycetidae</taxon>
        <taxon>Mycosphaerellales</taxon>
        <taxon>Mycosphaerellaceae</taxon>
        <taxon>Septoria</taxon>
    </lineage>
</organism>